<gene>
    <name evidence="3" type="ORF">CK510_03810</name>
</gene>
<protein>
    <submittedName>
        <fullName evidence="3">Uncharacterized protein</fullName>
    </submittedName>
</protein>
<evidence type="ECO:0000256" key="2">
    <source>
        <dbReference type="SAM" id="SignalP"/>
    </source>
</evidence>
<evidence type="ECO:0000256" key="1">
    <source>
        <dbReference type="SAM" id="MobiDB-lite"/>
    </source>
</evidence>
<evidence type="ECO:0000313" key="3">
    <source>
        <dbReference type="EMBL" id="PAX60053.1"/>
    </source>
</evidence>
<comment type="caution">
    <text evidence="3">The sequence shown here is derived from an EMBL/GenBank/DDBJ whole genome shotgun (WGS) entry which is preliminary data.</text>
</comment>
<dbReference type="EMBL" id="NTFS01000024">
    <property type="protein sequence ID" value="PAX60053.1"/>
    <property type="molecule type" value="Genomic_DNA"/>
</dbReference>
<name>A0A2A2TNM8_9CYAN</name>
<dbReference type="Proteomes" id="UP000218238">
    <property type="component" value="Unassembled WGS sequence"/>
</dbReference>
<feature type="signal peptide" evidence="2">
    <location>
        <begin position="1"/>
        <end position="25"/>
    </location>
</feature>
<accession>A0A2A2TNM8</accession>
<keyword evidence="4" id="KW-1185">Reference proteome</keyword>
<reference evidence="3 4" key="1">
    <citation type="submission" date="2017-08" db="EMBL/GenBank/DDBJ databases">
        <title>Draft genome sequence of filamentous cyanobacterium Calothrix elsteri CCALA 953.</title>
        <authorList>
            <person name="Gagunashvili A.N."/>
            <person name="Elster J."/>
            <person name="Andresson O.S."/>
        </authorList>
    </citation>
    <scope>NUCLEOTIDE SEQUENCE [LARGE SCALE GENOMIC DNA]</scope>
    <source>
        <strain evidence="3 4">CCALA 953</strain>
    </source>
</reference>
<feature type="compositionally biased region" description="Low complexity" evidence="1">
    <location>
        <begin position="36"/>
        <end position="66"/>
    </location>
</feature>
<keyword evidence="2" id="KW-0732">Signal</keyword>
<feature type="region of interest" description="Disordered" evidence="1">
    <location>
        <begin position="32"/>
        <end position="68"/>
    </location>
</feature>
<evidence type="ECO:0000313" key="4">
    <source>
        <dbReference type="Proteomes" id="UP000218238"/>
    </source>
</evidence>
<dbReference type="RefSeq" id="WP_095720425.1">
    <property type="nucleotide sequence ID" value="NZ_NTFS01000024.1"/>
</dbReference>
<proteinExistence type="predicted"/>
<feature type="chain" id="PRO_5012064796" evidence="2">
    <location>
        <begin position="26"/>
        <end position="127"/>
    </location>
</feature>
<organism evidence="3 4">
    <name type="scientific">Brunnivagina elsteri CCALA 953</name>
    <dbReference type="NCBI Taxonomy" id="987040"/>
    <lineage>
        <taxon>Bacteria</taxon>
        <taxon>Bacillati</taxon>
        <taxon>Cyanobacteriota</taxon>
        <taxon>Cyanophyceae</taxon>
        <taxon>Nostocales</taxon>
        <taxon>Calotrichaceae</taxon>
        <taxon>Brunnivagina</taxon>
    </lineage>
</organism>
<sequence length="127" mass="13171">MIPSKLFVSGIVATVLLVSVAPAHAGYNMSNGSGGNTSNNTGGNTSNNTGGNTSNGSGTNNSNATGHKAQILIQAREIAESLRAAKGSSNQAELQKAVERAIAFLEKVRNPGRRSQFSRNQNSGRAW</sequence>
<dbReference type="AlphaFoldDB" id="A0A2A2TNM8"/>